<dbReference type="InterPro" id="IPR050600">
    <property type="entry name" value="SETD3_SETD6_MTase"/>
</dbReference>
<accession>A0A8H6FKL0</accession>
<dbReference type="InterPro" id="IPR046341">
    <property type="entry name" value="SET_dom_sf"/>
</dbReference>
<dbReference type="CDD" id="cd10527">
    <property type="entry name" value="SET_LSMT"/>
    <property type="match status" value="1"/>
</dbReference>
<evidence type="ECO:0000259" key="1">
    <source>
        <dbReference type="PROSITE" id="PS50280"/>
    </source>
</evidence>
<dbReference type="SUPFAM" id="SSF82199">
    <property type="entry name" value="SET domain"/>
    <property type="match status" value="1"/>
</dbReference>
<dbReference type="GeneID" id="59333001"/>
<dbReference type="AlphaFoldDB" id="A0A8H6FKL0"/>
<dbReference type="PANTHER" id="PTHR13271">
    <property type="entry name" value="UNCHARACTERIZED PUTATIVE METHYLTRANSFERASE"/>
    <property type="match status" value="1"/>
</dbReference>
<dbReference type="EMBL" id="JACCJB010000002">
    <property type="protein sequence ID" value="KAF6230254.1"/>
    <property type="molecule type" value="Genomic_DNA"/>
</dbReference>
<dbReference type="InterPro" id="IPR001214">
    <property type="entry name" value="SET_dom"/>
</dbReference>
<feature type="domain" description="SET" evidence="1">
    <location>
        <begin position="23"/>
        <end position="260"/>
    </location>
</feature>
<protein>
    <recommendedName>
        <fullName evidence="1">SET domain-containing protein</fullName>
    </recommendedName>
</protein>
<name>A0A8H6FKL0_9LECA</name>
<keyword evidence="3" id="KW-1185">Reference proteome</keyword>
<dbReference type="GO" id="GO:0005634">
    <property type="term" value="C:nucleus"/>
    <property type="evidence" value="ECO:0007669"/>
    <property type="project" value="TreeGrafter"/>
</dbReference>
<dbReference type="Gene3D" id="3.90.1410.10">
    <property type="entry name" value="set domain protein methyltransferase, domain 1"/>
    <property type="match status" value="1"/>
</dbReference>
<sequence length="474" mass="52481">MHRQTLPIDQLGAWARLNNVEFNGVKIMASQGDKGSGLVTTAERSIDNPLLMTIPNDLVLSLENVWVYAKSDKHLRQVLEATGDYSRTARGAILIFLLLQVTNGATGGSIGVSNPFSEYVKFLPLRVPLPTTWNESERAIVTGTSLEAALSAKLNGLDRELNLLKEKTSSIDWCQKCWWDAASGTLTLDDWKTVDAMYRSRALDLPGTGHSMVPCIDMANHASGGSTSALYETDGDGNAILVLREGKDLAPNDEVTITYGDEKGACEMLFSYGFIESTVKSARELFLDLSIPDDDPLKLAKKAVAQSAPGFRLFLRGDSTDWESSFVWLLCVNEEDGLEIKLLQKNDGERELQASWKDKEITDMSNLVKLLKLEPLWDVFALRAIITCQNRVEQQLFRLEGSKNSVDELLIIGEVDNDIRANAMQLRHLEEILLLHAYGDFETKKSQILDSPVVQQYLGATMASNPGVSEDDFS</sequence>
<dbReference type="PANTHER" id="PTHR13271:SF76">
    <property type="entry name" value="SET DOMAIN-CONTAINING PROTEIN 8"/>
    <property type="match status" value="1"/>
</dbReference>
<organism evidence="2 3">
    <name type="scientific">Letharia lupina</name>
    <dbReference type="NCBI Taxonomy" id="560253"/>
    <lineage>
        <taxon>Eukaryota</taxon>
        <taxon>Fungi</taxon>
        <taxon>Dikarya</taxon>
        <taxon>Ascomycota</taxon>
        <taxon>Pezizomycotina</taxon>
        <taxon>Lecanoromycetes</taxon>
        <taxon>OSLEUM clade</taxon>
        <taxon>Lecanoromycetidae</taxon>
        <taxon>Lecanorales</taxon>
        <taxon>Lecanorineae</taxon>
        <taxon>Parmeliaceae</taxon>
        <taxon>Letharia</taxon>
    </lineage>
</organism>
<dbReference type="PROSITE" id="PS50280">
    <property type="entry name" value="SET"/>
    <property type="match status" value="1"/>
</dbReference>
<evidence type="ECO:0000313" key="2">
    <source>
        <dbReference type="EMBL" id="KAF6230254.1"/>
    </source>
</evidence>
<dbReference type="Proteomes" id="UP000593566">
    <property type="component" value="Unassembled WGS sequence"/>
</dbReference>
<dbReference type="RefSeq" id="XP_037157511.1">
    <property type="nucleotide sequence ID" value="XM_037295510.1"/>
</dbReference>
<reference evidence="2 3" key="1">
    <citation type="journal article" date="2020" name="Genomics">
        <title>Complete, high-quality genomes from long-read metagenomic sequencing of two wolf lichen thalli reveals enigmatic genome architecture.</title>
        <authorList>
            <person name="McKenzie S.K."/>
            <person name="Walston R.F."/>
            <person name="Allen J.L."/>
        </authorList>
    </citation>
    <scope>NUCLEOTIDE SEQUENCE [LARGE SCALE GENOMIC DNA]</scope>
    <source>
        <strain evidence="2">WasteWater1</strain>
    </source>
</reference>
<dbReference type="GO" id="GO:0016279">
    <property type="term" value="F:protein-lysine N-methyltransferase activity"/>
    <property type="evidence" value="ECO:0007669"/>
    <property type="project" value="TreeGrafter"/>
</dbReference>
<proteinExistence type="predicted"/>
<gene>
    <name evidence="2" type="ORF">HO133_004594</name>
</gene>
<comment type="caution">
    <text evidence="2">The sequence shown here is derived from an EMBL/GenBank/DDBJ whole genome shotgun (WGS) entry which is preliminary data.</text>
</comment>
<evidence type="ECO:0000313" key="3">
    <source>
        <dbReference type="Proteomes" id="UP000593566"/>
    </source>
</evidence>